<keyword evidence="2" id="KW-0238">DNA-binding</keyword>
<protein>
    <recommendedName>
        <fullName evidence="5">HTH gntR-type domain-containing protein</fullName>
    </recommendedName>
</protein>
<dbReference type="RefSeq" id="WP_170285059.1">
    <property type="nucleotide sequence ID" value="NZ_BJYU01000072.1"/>
</dbReference>
<dbReference type="PANTHER" id="PTHR43537:SF39">
    <property type="entry name" value="HTH-TYPE TRANSCRIPTIONAL REGULATOR MCBR"/>
    <property type="match status" value="1"/>
</dbReference>
<accession>A0A512BXP4</accession>
<dbReference type="SUPFAM" id="SSF48008">
    <property type="entry name" value="GntR ligand-binding domain-like"/>
    <property type="match status" value="1"/>
</dbReference>
<dbReference type="Proteomes" id="UP000321085">
    <property type="component" value="Unassembled WGS sequence"/>
</dbReference>
<proteinExistence type="predicted"/>
<dbReference type="PROSITE" id="PS50949">
    <property type="entry name" value="HTH_GNTR"/>
    <property type="match status" value="1"/>
</dbReference>
<evidence type="ECO:0000256" key="3">
    <source>
        <dbReference type="ARBA" id="ARBA00023163"/>
    </source>
</evidence>
<dbReference type="InterPro" id="IPR000524">
    <property type="entry name" value="Tscrpt_reg_HTH_GntR"/>
</dbReference>
<evidence type="ECO:0000256" key="1">
    <source>
        <dbReference type="ARBA" id="ARBA00023015"/>
    </source>
</evidence>
<sequence>MAGLKTGSASQQGKDALSAESPLSEDDSGTHTLVPVTRETLHEKIYHQIKEQLITGRFVPGQQLTLRSLARVLGTSLIPVRDALQRLESLGVLETQANRTMIVPQLSQEKLTEIREVRECLEGLAAERAARYAEPADIQRLETYVRMLEASAKAGDAIGFLRANWLFHIGVAEASKSSIIASMTEPLWLRMGPTIRLSKPNRDRMIEALPCHCAAFEAIAAGDAAAARHAIAADITGCFDIFKEARGDSKDARKAARRSSAGSGEGGG</sequence>
<dbReference type="Gene3D" id="1.10.10.10">
    <property type="entry name" value="Winged helix-like DNA-binding domain superfamily/Winged helix DNA-binding domain"/>
    <property type="match status" value="1"/>
</dbReference>
<organism evidence="6 7">
    <name type="scientific">Microvirga aerophila</name>
    <dbReference type="NCBI Taxonomy" id="670291"/>
    <lineage>
        <taxon>Bacteria</taxon>
        <taxon>Pseudomonadati</taxon>
        <taxon>Pseudomonadota</taxon>
        <taxon>Alphaproteobacteria</taxon>
        <taxon>Hyphomicrobiales</taxon>
        <taxon>Methylobacteriaceae</taxon>
        <taxon>Microvirga</taxon>
    </lineage>
</organism>
<feature type="region of interest" description="Disordered" evidence="4">
    <location>
        <begin position="247"/>
        <end position="268"/>
    </location>
</feature>
<evidence type="ECO:0000313" key="6">
    <source>
        <dbReference type="EMBL" id="GEO16724.1"/>
    </source>
</evidence>
<dbReference type="Gene3D" id="1.20.120.530">
    <property type="entry name" value="GntR ligand-binding domain-like"/>
    <property type="match status" value="1"/>
</dbReference>
<dbReference type="SUPFAM" id="SSF46785">
    <property type="entry name" value="Winged helix' DNA-binding domain"/>
    <property type="match status" value="1"/>
</dbReference>
<keyword evidence="3" id="KW-0804">Transcription</keyword>
<dbReference type="PANTHER" id="PTHR43537">
    <property type="entry name" value="TRANSCRIPTIONAL REGULATOR, GNTR FAMILY"/>
    <property type="match status" value="1"/>
</dbReference>
<dbReference type="Pfam" id="PF07729">
    <property type="entry name" value="FCD"/>
    <property type="match status" value="1"/>
</dbReference>
<comment type="caution">
    <text evidence="6">The sequence shown here is derived from an EMBL/GenBank/DDBJ whole genome shotgun (WGS) entry which is preliminary data.</text>
</comment>
<evidence type="ECO:0000313" key="7">
    <source>
        <dbReference type="Proteomes" id="UP000321085"/>
    </source>
</evidence>
<feature type="region of interest" description="Disordered" evidence="4">
    <location>
        <begin position="1"/>
        <end position="31"/>
    </location>
</feature>
<dbReference type="GO" id="GO:0003700">
    <property type="term" value="F:DNA-binding transcription factor activity"/>
    <property type="evidence" value="ECO:0007669"/>
    <property type="project" value="InterPro"/>
</dbReference>
<dbReference type="GO" id="GO:0003677">
    <property type="term" value="F:DNA binding"/>
    <property type="evidence" value="ECO:0007669"/>
    <property type="project" value="UniProtKB-KW"/>
</dbReference>
<gene>
    <name evidence="6" type="ORF">MAE02_44200</name>
</gene>
<dbReference type="CDD" id="cd07377">
    <property type="entry name" value="WHTH_GntR"/>
    <property type="match status" value="1"/>
</dbReference>
<dbReference type="InterPro" id="IPR008920">
    <property type="entry name" value="TF_FadR/GntR_C"/>
</dbReference>
<dbReference type="Pfam" id="PF00392">
    <property type="entry name" value="GntR"/>
    <property type="match status" value="1"/>
</dbReference>
<evidence type="ECO:0000256" key="2">
    <source>
        <dbReference type="ARBA" id="ARBA00023125"/>
    </source>
</evidence>
<dbReference type="InterPro" id="IPR036390">
    <property type="entry name" value="WH_DNA-bd_sf"/>
</dbReference>
<evidence type="ECO:0000259" key="5">
    <source>
        <dbReference type="PROSITE" id="PS50949"/>
    </source>
</evidence>
<keyword evidence="1" id="KW-0805">Transcription regulation</keyword>
<dbReference type="InterPro" id="IPR036388">
    <property type="entry name" value="WH-like_DNA-bd_sf"/>
</dbReference>
<name>A0A512BXP4_9HYPH</name>
<reference evidence="6 7" key="1">
    <citation type="submission" date="2019-07" db="EMBL/GenBank/DDBJ databases">
        <title>Whole genome shotgun sequence of Microvirga aerophila NBRC 106136.</title>
        <authorList>
            <person name="Hosoyama A."/>
            <person name="Uohara A."/>
            <person name="Ohji S."/>
            <person name="Ichikawa N."/>
        </authorList>
    </citation>
    <scope>NUCLEOTIDE SEQUENCE [LARGE SCALE GENOMIC DNA]</scope>
    <source>
        <strain evidence="6 7">NBRC 106136</strain>
    </source>
</reference>
<dbReference type="SMART" id="SM00895">
    <property type="entry name" value="FCD"/>
    <property type="match status" value="1"/>
</dbReference>
<feature type="domain" description="HTH gntR-type" evidence="5">
    <location>
        <begin position="39"/>
        <end position="106"/>
    </location>
</feature>
<dbReference type="EMBL" id="BJYU01000072">
    <property type="protein sequence ID" value="GEO16724.1"/>
    <property type="molecule type" value="Genomic_DNA"/>
</dbReference>
<dbReference type="SMART" id="SM00345">
    <property type="entry name" value="HTH_GNTR"/>
    <property type="match status" value="1"/>
</dbReference>
<keyword evidence="7" id="KW-1185">Reference proteome</keyword>
<evidence type="ECO:0000256" key="4">
    <source>
        <dbReference type="SAM" id="MobiDB-lite"/>
    </source>
</evidence>
<dbReference type="AlphaFoldDB" id="A0A512BXP4"/>
<dbReference type="InterPro" id="IPR011711">
    <property type="entry name" value="GntR_C"/>
</dbReference>